<dbReference type="NCBIfam" id="TIGR00847">
    <property type="entry name" value="ccoS"/>
    <property type="match status" value="1"/>
</dbReference>
<accession>A0AAN4VYE5</accession>
<protein>
    <recommendedName>
        <fullName evidence="5">Cbb3-type cytochrome oxidase assembly protein CcoS</fullName>
    </recommendedName>
</protein>
<keyword evidence="4" id="KW-1185">Reference proteome</keyword>
<feature type="compositionally biased region" description="Acidic residues" evidence="1">
    <location>
        <begin position="58"/>
        <end position="67"/>
    </location>
</feature>
<keyword evidence="2" id="KW-0812">Transmembrane</keyword>
<proteinExistence type="predicted"/>
<evidence type="ECO:0000313" key="4">
    <source>
        <dbReference type="Proteomes" id="UP001310022"/>
    </source>
</evidence>
<dbReference type="RefSeq" id="WP_338237575.1">
    <property type="nucleotide sequence ID" value="NZ_BQKE01000001.1"/>
</dbReference>
<dbReference type="Proteomes" id="UP001310022">
    <property type="component" value="Unassembled WGS sequence"/>
</dbReference>
<reference evidence="3 4" key="1">
    <citation type="submission" date="2021-12" db="EMBL/GenBank/DDBJ databases">
        <title>Genome sequencing of bacteria with rrn-lacking chromosome and rrn-plasmid.</title>
        <authorList>
            <person name="Anda M."/>
            <person name="Iwasaki W."/>
        </authorList>
    </citation>
    <scope>NUCLEOTIDE SEQUENCE [LARGE SCALE GENOMIC DNA]</scope>
    <source>
        <strain evidence="3 4">NBRC 15940</strain>
    </source>
</reference>
<dbReference type="AlphaFoldDB" id="A0AAN4VYE5"/>
<name>A0AAN4VYE5_9BACT</name>
<feature type="transmembrane region" description="Helical" evidence="2">
    <location>
        <begin position="6"/>
        <end position="26"/>
    </location>
</feature>
<dbReference type="Pfam" id="PF03597">
    <property type="entry name" value="FixS"/>
    <property type="match status" value="1"/>
</dbReference>
<evidence type="ECO:0000313" key="3">
    <source>
        <dbReference type="EMBL" id="GJM62264.1"/>
    </source>
</evidence>
<dbReference type="PANTHER" id="PTHR41532:SF1">
    <property type="entry name" value="FIXS PROTEIN"/>
    <property type="match status" value="1"/>
</dbReference>
<feature type="region of interest" description="Disordered" evidence="1">
    <location>
        <begin position="46"/>
        <end position="67"/>
    </location>
</feature>
<dbReference type="EMBL" id="BQKE01000001">
    <property type="protein sequence ID" value="GJM62264.1"/>
    <property type="molecule type" value="Genomic_DNA"/>
</dbReference>
<organism evidence="3 4">
    <name type="scientific">Persicobacter diffluens</name>
    <dbReference type="NCBI Taxonomy" id="981"/>
    <lineage>
        <taxon>Bacteria</taxon>
        <taxon>Pseudomonadati</taxon>
        <taxon>Bacteroidota</taxon>
        <taxon>Cytophagia</taxon>
        <taxon>Cytophagales</taxon>
        <taxon>Persicobacteraceae</taxon>
        <taxon>Persicobacter</taxon>
    </lineage>
</organism>
<evidence type="ECO:0000256" key="2">
    <source>
        <dbReference type="SAM" id="Phobius"/>
    </source>
</evidence>
<comment type="caution">
    <text evidence="3">The sequence shown here is derived from an EMBL/GenBank/DDBJ whole genome shotgun (WGS) entry which is preliminary data.</text>
</comment>
<dbReference type="InterPro" id="IPR004714">
    <property type="entry name" value="Cyt_oxidase_maturation_cbb3"/>
</dbReference>
<dbReference type="PANTHER" id="PTHR41532">
    <property type="entry name" value="FIXS PROTEIN"/>
    <property type="match status" value="1"/>
</dbReference>
<gene>
    <name evidence="3" type="ORF">PEDI_28160</name>
</gene>
<evidence type="ECO:0000256" key="1">
    <source>
        <dbReference type="SAM" id="MobiDB-lite"/>
    </source>
</evidence>
<evidence type="ECO:0008006" key="5">
    <source>
        <dbReference type="Google" id="ProtNLM"/>
    </source>
</evidence>
<keyword evidence="2" id="KW-1133">Transmembrane helix</keyword>
<sequence length="67" mass="7606">MSVIFILIFISILVAIIFLAAFFWSVKSGQYEDTVSPGVRILFEERKSEEKQPTPQAEEQDADPSKN</sequence>
<keyword evidence="2" id="KW-0472">Membrane</keyword>